<comment type="caution">
    <text evidence="1">The sequence shown here is derived from an EMBL/GenBank/DDBJ whole genome shotgun (WGS) entry which is preliminary data.</text>
</comment>
<name>A0A024QDE6_9BACI</name>
<dbReference type="AlphaFoldDB" id="A0A024QDE6"/>
<proteinExistence type="predicted"/>
<gene>
    <name evidence="1" type="ORF">BN990_02878</name>
</gene>
<accession>A0A024QDE6</accession>
<protein>
    <submittedName>
        <fullName evidence="1">Uncharacterized protein</fullName>
    </submittedName>
</protein>
<keyword evidence="2" id="KW-1185">Reference proteome</keyword>
<evidence type="ECO:0000313" key="1">
    <source>
        <dbReference type="EMBL" id="CDQ40553.1"/>
    </source>
</evidence>
<dbReference type="EMBL" id="CCDP010000002">
    <property type="protein sequence ID" value="CDQ40553.1"/>
    <property type="molecule type" value="Genomic_DNA"/>
</dbReference>
<evidence type="ECO:0000313" key="2">
    <source>
        <dbReference type="Proteomes" id="UP000028875"/>
    </source>
</evidence>
<organism evidence="1 2">
    <name type="scientific">Virgibacillus massiliensis</name>
    <dbReference type="NCBI Taxonomy" id="1462526"/>
    <lineage>
        <taxon>Bacteria</taxon>
        <taxon>Bacillati</taxon>
        <taxon>Bacillota</taxon>
        <taxon>Bacilli</taxon>
        <taxon>Bacillales</taxon>
        <taxon>Bacillaceae</taxon>
        <taxon>Virgibacillus</taxon>
    </lineage>
</organism>
<dbReference type="Proteomes" id="UP000028875">
    <property type="component" value="Unassembled WGS sequence"/>
</dbReference>
<dbReference type="STRING" id="1462526.BN990_02878"/>
<reference evidence="1 2" key="1">
    <citation type="submission" date="2014-03" db="EMBL/GenBank/DDBJ databases">
        <authorList>
            <person name="Urmite Genomes U."/>
        </authorList>
    </citation>
    <scope>NUCLEOTIDE SEQUENCE [LARGE SCALE GENOMIC DNA]</scope>
    <source>
        <strain evidence="1 2">Vm-5</strain>
    </source>
</reference>
<reference evidence="2" key="2">
    <citation type="submission" date="2014-05" db="EMBL/GenBank/DDBJ databases">
        <title>Draft genome sequence of Virgibacillus massiliensis Vm-5.</title>
        <authorList>
            <person name="Khelaifia S."/>
            <person name="Croce O."/>
            <person name="Lagier J.C."/>
            <person name="Raoult D."/>
        </authorList>
    </citation>
    <scope>NUCLEOTIDE SEQUENCE [LARGE SCALE GENOMIC DNA]</scope>
    <source>
        <strain evidence="2">Vm-5</strain>
    </source>
</reference>
<sequence length="31" mass="3492">MKLFFKSTGPVTGIKGKILDVNREERPCKAK</sequence>